<dbReference type="Proteomes" id="UP000324222">
    <property type="component" value="Unassembled WGS sequence"/>
</dbReference>
<keyword evidence="2" id="KW-0732">Signal</keyword>
<evidence type="ECO:0000256" key="1">
    <source>
        <dbReference type="SAM" id="MobiDB-lite"/>
    </source>
</evidence>
<protein>
    <submittedName>
        <fullName evidence="3">Uncharacterized protein</fullName>
    </submittedName>
</protein>
<evidence type="ECO:0000313" key="4">
    <source>
        <dbReference type="Proteomes" id="UP000324222"/>
    </source>
</evidence>
<feature type="compositionally biased region" description="Basic residues" evidence="1">
    <location>
        <begin position="28"/>
        <end position="42"/>
    </location>
</feature>
<evidence type="ECO:0000313" key="3">
    <source>
        <dbReference type="EMBL" id="MPC17033.1"/>
    </source>
</evidence>
<comment type="caution">
    <text evidence="3">The sequence shown here is derived from an EMBL/GenBank/DDBJ whole genome shotgun (WGS) entry which is preliminary data.</text>
</comment>
<dbReference type="AlphaFoldDB" id="A0A5B7D760"/>
<proteinExistence type="predicted"/>
<gene>
    <name evidence="3" type="ORF">E2C01_009877</name>
</gene>
<feature type="chain" id="PRO_5023025826" evidence="2">
    <location>
        <begin position="22"/>
        <end position="81"/>
    </location>
</feature>
<evidence type="ECO:0000256" key="2">
    <source>
        <dbReference type="SAM" id="SignalP"/>
    </source>
</evidence>
<keyword evidence="4" id="KW-1185">Reference proteome</keyword>
<feature type="signal peptide" evidence="2">
    <location>
        <begin position="1"/>
        <end position="21"/>
    </location>
</feature>
<dbReference type="EMBL" id="VSRR010000555">
    <property type="protein sequence ID" value="MPC17033.1"/>
    <property type="molecule type" value="Genomic_DNA"/>
</dbReference>
<accession>A0A5B7D760</accession>
<feature type="compositionally biased region" description="Polar residues" evidence="1">
    <location>
        <begin position="54"/>
        <end position="66"/>
    </location>
</feature>
<sequence length="81" mass="9403">MNLKPLWTAFLLALVIMEVVAEGGEKWRNKRRKKKNRKKWRNKGKEHLFDGIKEQNTSEPHISSESVDSKTPDQDGASNLR</sequence>
<feature type="compositionally biased region" description="Basic and acidic residues" evidence="1">
    <location>
        <begin position="43"/>
        <end position="53"/>
    </location>
</feature>
<name>A0A5B7D760_PORTR</name>
<organism evidence="3 4">
    <name type="scientific">Portunus trituberculatus</name>
    <name type="common">Swimming crab</name>
    <name type="synonym">Neptunus trituberculatus</name>
    <dbReference type="NCBI Taxonomy" id="210409"/>
    <lineage>
        <taxon>Eukaryota</taxon>
        <taxon>Metazoa</taxon>
        <taxon>Ecdysozoa</taxon>
        <taxon>Arthropoda</taxon>
        <taxon>Crustacea</taxon>
        <taxon>Multicrustacea</taxon>
        <taxon>Malacostraca</taxon>
        <taxon>Eumalacostraca</taxon>
        <taxon>Eucarida</taxon>
        <taxon>Decapoda</taxon>
        <taxon>Pleocyemata</taxon>
        <taxon>Brachyura</taxon>
        <taxon>Eubrachyura</taxon>
        <taxon>Portunoidea</taxon>
        <taxon>Portunidae</taxon>
        <taxon>Portuninae</taxon>
        <taxon>Portunus</taxon>
    </lineage>
</organism>
<feature type="region of interest" description="Disordered" evidence="1">
    <location>
        <begin position="27"/>
        <end position="81"/>
    </location>
</feature>
<dbReference type="OrthoDB" id="10005095at2759"/>
<reference evidence="3 4" key="1">
    <citation type="submission" date="2019-05" db="EMBL/GenBank/DDBJ databases">
        <title>Another draft genome of Portunus trituberculatus and its Hox gene families provides insights of decapod evolution.</title>
        <authorList>
            <person name="Jeong J.-H."/>
            <person name="Song I."/>
            <person name="Kim S."/>
            <person name="Choi T."/>
            <person name="Kim D."/>
            <person name="Ryu S."/>
            <person name="Kim W."/>
        </authorList>
    </citation>
    <scope>NUCLEOTIDE SEQUENCE [LARGE SCALE GENOMIC DNA]</scope>
    <source>
        <tissue evidence="3">Muscle</tissue>
    </source>
</reference>